<dbReference type="HOGENOM" id="CLU_2718898_0_0_10"/>
<accession>A0A0E3ZFE6</accession>
<name>A0A0E3ZFE6_9BACT</name>
<dbReference type="Proteomes" id="UP000033109">
    <property type="component" value="Chromosome"/>
</dbReference>
<dbReference type="KEGG" id="pko:PKOR_10500"/>
<keyword evidence="1" id="KW-1133">Transmembrane helix</keyword>
<sequence length="72" mass="8258">MPKLTNTILSCLGKLYLRLRLRNQEQVQRELQVKYEGRYRNAGLVLLFDLLMAIAVVAFVVIVTAVLYFTVA</sequence>
<evidence type="ECO:0000256" key="1">
    <source>
        <dbReference type="SAM" id="Phobius"/>
    </source>
</evidence>
<proteinExistence type="predicted"/>
<protein>
    <submittedName>
        <fullName evidence="2">Uncharacterized protein</fullName>
    </submittedName>
</protein>
<keyword evidence="1" id="KW-0472">Membrane</keyword>
<organism evidence="2 3">
    <name type="scientific">Pontibacter korlensis</name>
    <dbReference type="NCBI Taxonomy" id="400092"/>
    <lineage>
        <taxon>Bacteria</taxon>
        <taxon>Pseudomonadati</taxon>
        <taxon>Bacteroidota</taxon>
        <taxon>Cytophagia</taxon>
        <taxon>Cytophagales</taxon>
        <taxon>Hymenobacteraceae</taxon>
        <taxon>Pontibacter</taxon>
    </lineage>
</organism>
<reference evidence="2 3" key="1">
    <citation type="journal article" date="2015" name="Sci. Rep.">
        <title>Unraveling adaptation of Pontibacter korlensis to radiation and infertility in desert through complete genome and comparative transcriptomic analysis.</title>
        <authorList>
            <person name="Dai J."/>
            <person name="Dai W."/>
            <person name="Qiu C."/>
            <person name="Yang Z."/>
            <person name="Zhang Y."/>
            <person name="Zhou M."/>
            <person name="Zhang L."/>
            <person name="Fang C."/>
            <person name="Gao Q."/>
            <person name="Yang Q."/>
            <person name="Li X."/>
            <person name="Wang Z."/>
            <person name="Wang Z."/>
            <person name="Jia Z."/>
            <person name="Chen X."/>
        </authorList>
    </citation>
    <scope>NUCLEOTIDE SEQUENCE [LARGE SCALE GENOMIC DNA]</scope>
    <source>
        <strain evidence="2 3">X14-1T</strain>
    </source>
</reference>
<keyword evidence="3" id="KW-1185">Reference proteome</keyword>
<dbReference type="RefSeq" id="WP_046310628.1">
    <property type="nucleotide sequence ID" value="NZ_CBCSCY010000005.1"/>
</dbReference>
<keyword evidence="1" id="KW-0812">Transmembrane</keyword>
<evidence type="ECO:0000313" key="3">
    <source>
        <dbReference type="Proteomes" id="UP000033109"/>
    </source>
</evidence>
<dbReference type="EMBL" id="CP009621">
    <property type="protein sequence ID" value="AKD03474.1"/>
    <property type="molecule type" value="Genomic_DNA"/>
</dbReference>
<dbReference type="OrthoDB" id="854143at2"/>
<feature type="transmembrane region" description="Helical" evidence="1">
    <location>
        <begin position="44"/>
        <end position="69"/>
    </location>
</feature>
<dbReference type="AlphaFoldDB" id="A0A0E3ZFE6"/>
<dbReference type="PATRIC" id="fig|400092.3.peg.2299"/>
<gene>
    <name evidence="2" type="ORF">PKOR_10500</name>
</gene>
<dbReference type="STRING" id="400092.PKOR_10500"/>
<evidence type="ECO:0000313" key="2">
    <source>
        <dbReference type="EMBL" id="AKD03474.1"/>
    </source>
</evidence>